<keyword evidence="1" id="KW-0732">Signal</keyword>
<gene>
    <name evidence="2" type="ORF">DIE28_16050</name>
</gene>
<feature type="non-terminal residue" evidence="2">
    <location>
        <position position="63"/>
    </location>
</feature>
<dbReference type="Proteomes" id="UP000256679">
    <property type="component" value="Unassembled WGS sequence"/>
</dbReference>
<protein>
    <submittedName>
        <fullName evidence="2">RND transporter</fullName>
    </submittedName>
</protein>
<dbReference type="PROSITE" id="PS51318">
    <property type="entry name" value="TAT"/>
    <property type="match status" value="1"/>
</dbReference>
<evidence type="ECO:0000313" key="2">
    <source>
        <dbReference type="EMBL" id="RDW12006.1"/>
    </source>
</evidence>
<sequence length="63" mass="6662">MTQSLPFSRRGILAGLASSLALAACNPVRYAAPQAEVAARFAANSPARRAGANAWWAAFRDSR</sequence>
<proteinExistence type="predicted"/>
<accession>A0A3D8P7H8</accession>
<evidence type="ECO:0000256" key="1">
    <source>
        <dbReference type="SAM" id="SignalP"/>
    </source>
</evidence>
<dbReference type="AlphaFoldDB" id="A0A3D8P7H8"/>
<name>A0A3D8P7H8_9RHOB</name>
<feature type="chain" id="PRO_5017674204" evidence="1">
    <location>
        <begin position="24"/>
        <end position="63"/>
    </location>
</feature>
<evidence type="ECO:0000313" key="3">
    <source>
        <dbReference type="Proteomes" id="UP000256679"/>
    </source>
</evidence>
<organism evidence="2 3">
    <name type="scientific">Paracoccus thiocyanatus</name>
    <dbReference type="NCBI Taxonomy" id="34006"/>
    <lineage>
        <taxon>Bacteria</taxon>
        <taxon>Pseudomonadati</taxon>
        <taxon>Pseudomonadota</taxon>
        <taxon>Alphaproteobacteria</taxon>
        <taxon>Rhodobacterales</taxon>
        <taxon>Paracoccaceae</taxon>
        <taxon>Paracoccus</taxon>
    </lineage>
</organism>
<comment type="caution">
    <text evidence="2">The sequence shown here is derived from an EMBL/GenBank/DDBJ whole genome shotgun (WGS) entry which is preliminary data.</text>
</comment>
<keyword evidence="3" id="KW-1185">Reference proteome</keyword>
<dbReference type="InterPro" id="IPR006311">
    <property type="entry name" value="TAT_signal"/>
</dbReference>
<reference evidence="2 3" key="1">
    <citation type="submission" date="2018-05" db="EMBL/GenBank/DDBJ databases">
        <title>Whole genome sequencing of Paracoccus thiocyanatus SST.</title>
        <authorList>
            <person name="Ghosh W."/>
            <person name="Rameez M.J."/>
            <person name="Roy C."/>
        </authorList>
    </citation>
    <scope>NUCLEOTIDE SEQUENCE [LARGE SCALE GENOMIC DNA]</scope>
    <source>
        <strain evidence="2 3">SST</strain>
    </source>
</reference>
<dbReference type="EMBL" id="QFCQ01000138">
    <property type="protein sequence ID" value="RDW12006.1"/>
    <property type="molecule type" value="Genomic_DNA"/>
</dbReference>
<feature type="signal peptide" evidence="1">
    <location>
        <begin position="1"/>
        <end position="23"/>
    </location>
</feature>